<dbReference type="SUPFAM" id="SSF111369">
    <property type="entry name" value="HlyD-like secretion proteins"/>
    <property type="match status" value="1"/>
</dbReference>
<comment type="subcellular location">
    <subcellularLocation>
        <location evidence="1">Cell envelope</location>
    </subcellularLocation>
</comment>
<evidence type="ECO:0000256" key="4">
    <source>
        <dbReference type="SAM" id="Coils"/>
    </source>
</evidence>
<proteinExistence type="inferred from homology"/>
<organism evidence="8 9">
    <name type="scientific">Paraglaciecola chathamensis</name>
    <dbReference type="NCBI Taxonomy" id="368405"/>
    <lineage>
        <taxon>Bacteria</taxon>
        <taxon>Pseudomonadati</taxon>
        <taxon>Pseudomonadota</taxon>
        <taxon>Gammaproteobacteria</taxon>
        <taxon>Alteromonadales</taxon>
        <taxon>Alteromonadaceae</taxon>
        <taxon>Paraglaciecola</taxon>
    </lineage>
</organism>
<comment type="similarity">
    <text evidence="2">Belongs to the membrane fusion protein (MFP) (TC 8.A.1) family.</text>
</comment>
<protein>
    <submittedName>
        <fullName evidence="8">Efflux RND transporter periplasmic adaptor subunit</fullName>
    </submittedName>
</protein>
<dbReference type="Gene3D" id="2.40.420.20">
    <property type="match status" value="1"/>
</dbReference>
<reference evidence="8 9" key="1">
    <citation type="submission" date="2020-12" db="EMBL/GenBank/DDBJ databases">
        <title>Draft genome sequences of nine environmental bacterial isolates colonizing plastic.</title>
        <authorList>
            <person name="Borre I."/>
            <person name="Sonnenschein E.C."/>
        </authorList>
    </citation>
    <scope>NUCLEOTIDE SEQUENCE [LARGE SCALE GENOMIC DNA]</scope>
    <source>
        <strain evidence="8 9">IB30</strain>
    </source>
</reference>
<feature type="coiled-coil region" evidence="4">
    <location>
        <begin position="100"/>
        <end position="141"/>
    </location>
</feature>
<dbReference type="InterPro" id="IPR058647">
    <property type="entry name" value="BSH_CzcB-like"/>
</dbReference>
<dbReference type="InterPro" id="IPR050465">
    <property type="entry name" value="UPF0194_transport"/>
</dbReference>
<keyword evidence="3 4" id="KW-0175">Coiled coil</keyword>
<evidence type="ECO:0000313" key="8">
    <source>
        <dbReference type="EMBL" id="MBJ2138886.1"/>
    </source>
</evidence>
<name>A0ABS0WK79_9ALTE</name>
<dbReference type="Pfam" id="PF25973">
    <property type="entry name" value="BSH_CzcB"/>
    <property type="match status" value="1"/>
</dbReference>
<dbReference type="Gene3D" id="2.40.30.170">
    <property type="match status" value="1"/>
</dbReference>
<accession>A0ABS0WK79</accession>
<evidence type="ECO:0000256" key="2">
    <source>
        <dbReference type="ARBA" id="ARBA00009477"/>
    </source>
</evidence>
<dbReference type="InterPro" id="IPR058792">
    <property type="entry name" value="Beta-barrel_RND_2"/>
</dbReference>
<evidence type="ECO:0000256" key="5">
    <source>
        <dbReference type="SAM" id="MobiDB-lite"/>
    </source>
</evidence>
<gene>
    <name evidence="8" type="ORF">JEU11_20785</name>
</gene>
<evidence type="ECO:0000256" key="3">
    <source>
        <dbReference type="ARBA" id="ARBA00023054"/>
    </source>
</evidence>
<dbReference type="Proteomes" id="UP000649232">
    <property type="component" value="Unassembled WGS sequence"/>
</dbReference>
<sequence length="491" mass="53464">MNKTKLTKGLVFVVVVAVALWWFMRPSQSDEHIVYHTQPLSLGKIESTVNSSGTISPVVTVLVGSELSGLISQLNADFNDEVRSGQVIARIDDRTILSRLRQSEADLASSKASLTQLKAALKKAQTEATLAQREFNRTKELRNKNLVSASELDISETSHELAKVAIETAKAAILVGEAQVEQSQSSLEQTKLDLDRTYIRSPVDGVVIDRQVDTGQTVSASLSAPTLFSIAQDLVKMQIEADVDEADIGRIAKDQKVNFTVDAFPERQFRGVVSQVRKAATVTNNVVTYKVIISVQNEQLLLLPGMTANVDVVLGERENVLRVPNSALRFTPEGATSSATSARSGPGDRVAQLTEQLGLSDLQQEQVEKVMQGMREAMQAARESSPRGPGGPGGSPNDAMKKIRSKMNIELQSILTPEQMDTFKASGQSRGTKRRSGDNDYQPGSVWVLRDGQPVKVDVGIGIADLEYSEIRARELKEGDKVIVRAQKVAE</sequence>
<feature type="region of interest" description="Disordered" evidence="5">
    <location>
        <begin position="377"/>
        <end position="400"/>
    </location>
</feature>
<evidence type="ECO:0000259" key="6">
    <source>
        <dbReference type="Pfam" id="PF25954"/>
    </source>
</evidence>
<evidence type="ECO:0000259" key="7">
    <source>
        <dbReference type="Pfam" id="PF25973"/>
    </source>
</evidence>
<feature type="region of interest" description="Disordered" evidence="5">
    <location>
        <begin position="417"/>
        <end position="446"/>
    </location>
</feature>
<comment type="caution">
    <text evidence="8">The sequence shown here is derived from an EMBL/GenBank/DDBJ whole genome shotgun (WGS) entry which is preliminary data.</text>
</comment>
<dbReference type="NCBIfam" id="TIGR01730">
    <property type="entry name" value="RND_mfp"/>
    <property type="match status" value="1"/>
</dbReference>
<dbReference type="InterPro" id="IPR030190">
    <property type="entry name" value="MacA_alpha-hairpin_sf"/>
</dbReference>
<evidence type="ECO:0000256" key="1">
    <source>
        <dbReference type="ARBA" id="ARBA00004196"/>
    </source>
</evidence>
<feature type="domain" description="CusB-like beta-barrel" evidence="6">
    <location>
        <begin position="239"/>
        <end position="312"/>
    </location>
</feature>
<feature type="domain" description="CzcB-like barrel-sandwich hybrid" evidence="7">
    <location>
        <begin position="61"/>
        <end position="222"/>
    </location>
</feature>
<dbReference type="InterPro" id="IPR006143">
    <property type="entry name" value="RND_pump_MFP"/>
</dbReference>
<dbReference type="Gene3D" id="2.40.50.100">
    <property type="match status" value="1"/>
</dbReference>
<dbReference type="Gene3D" id="6.10.140.1990">
    <property type="match status" value="1"/>
</dbReference>
<dbReference type="RefSeq" id="WP_198826073.1">
    <property type="nucleotide sequence ID" value="NZ_JAEILT010000054.1"/>
</dbReference>
<dbReference type="PANTHER" id="PTHR32347:SF14">
    <property type="entry name" value="EFFLUX SYSTEM COMPONENT YKNX-RELATED"/>
    <property type="match status" value="1"/>
</dbReference>
<dbReference type="PANTHER" id="PTHR32347">
    <property type="entry name" value="EFFLUX SYSTEM COMPONENT YKNX-RELATED"/>
    <property type="match status" value="1"/>
</dbReference>
<dbReference type="EMBL" id="JAEILT010000054">
    <property type="protein sequence ID" value="MBJ2138886.1"/>
    <property type="molecule type" value="Genomic_DNA"/>
</dbReference>
<dbReference type="Pfam" id="PF25954">
    <property type="entry name" value="Beta-barrel_RND_2"/>
    <property type="match status" value="1"/>
</dbReference>
<evidence type="ECO:0000313" key="9">
    <source>
        <dbReference type="Proteomes" id="UP000649232"/>
    </source>
</evidence>